<feature type="domain" description="Bacteriophage phiJL001 Gp84 C-terminal" evidence="1">
    <location>
        <begin position="218"/>
        <end position="293"/>
    </location>
</feature>
<organism evidence="2 3">
    <name type="scientific">Sphingomonas glacialis</name>
    <dbReference type="NCBI Taxonomy" id="658225"/>
    <lineage>
        <taxon>Bacteria</taxon>
        <taxon>Pseudomonadati</taxon>
        <taxon>Pseudomonadota</taxon>
        <taxon>Alphaproteobacteria</taxon>
        <taxon>Sphingomonadales</taxon>
        <taxon>Sphingomonadaceae</taxon>
        <taxon>Sphingomonas</taxon>
    </lineage>
</organism>
<comment type="caution">
    <text evidence="2">The sequence shown here is derived from an EMBL/GenBank/DDBJ whole genome shotgun (WGS) entry which is preliminary data.</text>
</comment>
<accession>A0ABQ3L9D7</accession>
<proteinExistence type="predicted"/>
<evidence type="ECO:0000313" key="2">
    <source>
        <dbReference type="EMBL" id="GHH09392.1"/>
    </source>
</evidence>
<dbReference type="Proteomes" id="UP000652430">
    <property type="component" value="Unassembled WGS sequence"/>
</dbReference>
<sequence>MKSASDALKALLNSGTDFEMADLWTLRLRDGTIVRWSGADKAVFANGYNFTLGPVIARGAISEKIGVDVATLDLTIMADSTDLIVGKPVIPFIIGRGLDGATVKLERAFMTSWSAPAVGTVIRFAGRVTSVPEVSGSTAQVTVSAWTILLNVMMPPHLYQTNCLHNVYDAGCALARSSFSSTGTVQAGTAPTPPATTPDTRPTQATWLSNLTGVTDKFTLGSLVFTSGANSGISRSVRSSASDGTFEIVNPLPVAPAAGDTFVAYWGCDRTSATCSGKFNNIQNFKGTEFVPSPETAL</sequence>
<evidence type="ECO:0000313" key="3">
    <source>
        <dbReference type="Proteomes" id="UP000652430"/>
    </source>
</evidence>
<evidence type="ECO:0000259" key="1">
    <source>
        <dbReference type="Pfam" id="PF09356"/>
    </source>
</evidence>
<name>A0ABQ3L9D7_9SPHN</name>
<gene>
    <name evidence="2" type="ORF">GCM10008023_06020</name>
</gene>
<dbReference type="InterPro" id="IPR018964">
    <property type="entry name" value="Phage_phiJL001_Gp84_C"/>
</dbReference>
<keyword evidence="3" id="KW-1185">Reference proteome</keyword>
<dbReference type="EMBL" id="BNAQ01000001">
    <property type="protein sequence ID" value="GHH09392.1"/>
    <property type="molecule type" value="Genomic_DNA"/>
</dbReference>
<dbReference type="Pfam" id="PF09931">
    <property type="entry name" value="Phage_phiJL001_Gp84_N"/>
    <property type="match status" value="1"/>
</dbReference>
<dbReference type="RefSeq" id="WP_189675037.1">
    <property type="nucleotide sequence ID" value="NZ_BNAQ01000001.1"/>
</dbReference>
<dbReference type="Pfam" id="PF09356">
    <property type="entry name" value="Phage_BR0599"/>
    <property type="match status" value="1"/>
</dbReference>
<protein>
    <recommendedName>
        <fullName evidence="1">Bacteriophage phiJL001 Gp84 C-terminal domain-containing protein</fullName>
    </recommendedName>
</protein>
<reference evidence="3" key="1">
    <citation type="journal article" date="2019" name="Int. J. Syst. Evol. Microbiol.">
        <title>The Global Catalogue of Microorganisms (GCM) 10K type strain sequencing project: providing services to taxonomists for standard genome sequencing and annotation.</title>
        <authorList>
            <consortium name="The Broad Institute Genomics Platform"/>
            <consortium name="The Broad Institute Genome Sequencing Center for Infectious Disease"/>
            <person name="Wu L."/>
            <person name="Ma J."/>
        </authorList>
    </citation>
    <scope>NUCLEOTIDE SEQUENCE [LARGE SCALE GENOMIC DNA]</scope>
    <source>
        <strain evidence="3">CGMCC 1.8957</strain>
    </source>
</reference>